<feature type="chain" id="PRO_5039640746" evidence="2">
    <location>
        <begin position="26"/>
        <end position="417"/>
    </location>
</feature>
<proteinExistence type="predicted"/>
<feature type="compositionally biased region" description="Acidic residues" evidence="1">
    <location>
        <begin position="28"/>
        <end position="38"/>
    </location>
</feature>
<feature type="region of interest" description="Disordered" evidence="1">
    <location>
        <begin position="26"/>
        <end position="108"/>
    </location>
</feature>
<feature type="signal peptide" evidence="2">
    <location>
        <begin position="1"/>
        <end position="25"/>
    </location>
</feature>
<evidence type="ECO:0000256" key="1">
    <source>
        <dbReference type="SAM" id="MobiDB-lite"/>
    </source>
</evidence>
<keyword evidence="4" id="KW-1185">Reference proteome</keyword>
<feature type="compositionally biased region" description="Basic and acidic residues" evidence="1">
    <location>
        <begin position="397"/>
        <end position="417"/>
    </location>
</feature>
<dbReference type="RefSeq" id="WP_088817304.1">
    <property type="nucleotide sequence ID" value="NZ_FYEZ01000001.1"/>
</dbReference>
<gene>
    <name evidence="3" type="ORF">SAMN05445756_0275</name>
</gene>
<protein>
    <submittedName>
        <fullName evidence="3">Uncharacterized protein</fullName>
    </submittedName>
</protein>
<dbReference type="AlphaFoldDB" id="A0A212T2Y9"/>
<feature type="region of interest" description="Disordered" evidence="1">
    <location>
        <begin position="382"/>
        <end position="417"/>
    </location>
</feature>
<organism evidence="3 4">
    <name type="scientific">Kytococcus aerolatus</name>
    <dbReference type="NCBI Taxonomy" id="592308"/>
    <lineage>
        <taxon>Bacteria</taxon>
        <taxon>Bacillati</taxon>
        <taxon>Actinomycetota</taxon>
        <taxon>Actinomycetes</taxon>
        <taxon>Micrococcales</taxon>
        <taxon>Kytococcaceae</taxon>
        <taxon>Kytococcus</taxon>
    </lineage>
</organism>
<dbReference type="Proteomes" id="UP000198122">
    <property type="component" value="Unassembled WGS sequence"/>
</dbReference>
<feature type="compositionally biased region" description="Acidic residues" evidence="1">
    <location>
        <begin position="47"/>
        <end position="76"/>
    </location>
</feature>
<evidence type="ECO:0000313" key="3">
    <source>
        <dbReference type="EMBL" id="SNC60418.1"/>
    </source>
</evidence>
<reference evidence="3 4" key="1">
    <citation type="submission" date="2017-06" db="EMBL/GenBank/DDBJ databases">
        <authorList>
            <person name="Kim H.J."/>
            <person name="Triplett B.A."/>
        </authorList>
    </citation>
    <scope>NUCLEOTIDE SEQUENCE [LARGE SCALE GENOMIC DNA]</scope>
    <source>
        <strain evidence="3 4">DSM 22179</strain>
    </source>
</reference>
<dbReference type="OrthoDB" id="5148116at2"/>
<evidence type="ECO:0000256" key="2">
    <source>
        <dbReference type="SAM" id="SignalP"/>
    </source>
</evidence>
<dbReference type="PROSITE" id="PS51257">
    <property type="entry name" value="PROKAR_LIPOPROTEIN"/>
    <property type="match status" value="1"/>
</dbReference>
<accession>A0A212T2Y9</accession>
<sequence>MTTTRRRTSSIALLASLGLALTACSGQSEEEAAFEDTSETTPSPAEEQGDGEATEEGTDSDEQEGTDGPSSDEDASEGSSTHTAEAGFMGTASSLEAETTAVEESDDARLLAPGLDLRITEVGQLEELPVQAFEQAGGEILTQDSEKVSTVEPAEGKVFHVARYESTDPQLPGVEEIPRSNAMVRVEGSEAGSVFTGEGDRQQGTLVVSAPEELSPEDLVLEVTTGEEDGLTQSLSLVDGTRTSDDAPQLYTVDGFEVELTDAESMNLPYERMNGAPETIRGEVEQAHLTPYHPEHGWSRSGELFLVVTVDEPKNHDNKSTIQVEMPDGTTIEPEAENSSLVRGFDGPMTFSVPADAGEATVRLTPKAKPKLDVITGDPAEATVTWSVTDGDSAPEESGKDADEDSSEQKGGESSED</sequence>
<keyword evidence="2" id="KW-0732">Signal</keyword>
<name>A0A212T2Y9_9MICO</name>
<evidence type="ECO:0000313" key="4">
    <source>
        <dbReference type="Proteomes" id="UP000198122"/>
    </source>
</evidence>
<dbReference type="EMBL" id="FYEZ01000001">
    <property type="protein sequence ID" value="SNC60418.1"/>
    <property type="molecule type" value="Genomic_DNA"/>
</dbReference>